<dbReference type="InParanoid" id="W0RNT3"/>
<keyword evidence="8" id="KW-1185">Reference proteome</keyword>
<evidence type="ECO:0000313" key="8">
    <source>
        <dbReference type="Proteomes" id="UP000019151"/>
    </source>
</evidence>
<dbReference type="PANTHER" id="PTHR43409:SF7">
    <property type="entry name" value="BLL1977 PROTEIN"/>
    <property type="match status" value="1"/>
</dbReference>
<evidence type="ECO:0000256" key="5">
    <source>
        <dbReference type="ARBA" id="ARBA00023014"/>
    </source>
</evidence>
<dbReference type="PANTHER" id="PTHR43409">
    <property type="entry name" value="ANAEROBIC MAGNESIUM-PROTOPORPHYRIN IX MONOMETHYL ESTER CYCLASE-RELATED"/>
    <property type="match status" value="1"/>
</dbReference>
<dbReference type="AlphaFoldDB" id="W0RNT3"/>
<name>W0RNT3_9BACT</name>
<dbReference type="GO" id="GO:0003824">
    <property type="term" value="F:catalytic activity"/>
    <property type="evidence" value="ECO:0007669"/>
    <property type="project" value="InterPro"/>
</dbReference>
<dbReference type="Proteomes" id="UP000019151">
    <property type="component" value="Plasmid 1"/>
</dbReference>
<organism evidence="7 8">
    <name type="scientific">Gemmatirosa kalamazoonensis</name>
    <dbReference type="NCBI Taxonomy" id="861299"/>
    <lineage>
        <taxon>Bacteria</taxon>
        <taxon>Pseudomonadati</taxon>
        <taxon>Gemmatimonadota</taxon>
        <taxon>Gemmatimonadia</taxon>
        <taxon>Gemmatimonadales</taxon>
        <taxon>Gemmatimonadaceae</taxon>
        <taxon>Gemmatirosa</taxon>
    </lineage>
</organism>
<evidence type="ECO:0000259" key="6">
    <source>
        <dbReference type="SMART" id="SM00729"/>
    </source>
</evidence>
<sequence length="524" mass="58571">MRRLRVGILDLVTNGPATALYGRIMNANLASLMPQALGVWCEAAGHDVRFVCYTGFEDLSAELPAGLDFLFVSAFSQAAQLAYAISERYRRQGTVTGLGGPHARCYPEDARNYFDYVFGFTDETIVRDALAECAPHRPLGVQIGAARQVVNLPGVRERWRFIEPTLAKAPTIKIVPMLSSLGCPYTCSFCIDSTVAHQPFPVEVLRDDLRFLLTKFRRPHVAWHDPNFGVRFDETLGAIEEAVPPGRVDFIAESSLSLLSEERMRRLARNGFKALLPGVESWYSLGNKSRTGRASGMDKVRQVADHVNMVLRHVPYVQTNFVLGLDTDEGDEPFELTKRFLDLVPGAFPGFSLLSAFGRAAPLNLDLQRDGRVLPFPHHFLNNSRAMNVRPKHYAWPAFYDRVVDLTAYAFSRRAIVRRFAANRELIPRAMNVVRAVSSEGAGRNRYYREVRGLLDTDRSMRRFFEGESTELPAFYAERVRRDLGPFWAHLPAGALMHDQNAYLATERTGPTAISGAPATGLAS</sequence>
<dbReference type="SMART" id="SM00729">
    <property type="entry name" value="Elp3"/>
    <property type="match status" value="1"/>
</dbReference>
<geneLocation type="plasmid" evidence="7 8">
    <name>1</name>
</geneLocation>
<dbReference type="SFLD" id="SFLDG01082">
    <property type="entry name" value="B12-binding_domain_containing"/>
    <property type="match status" value="1"/>
</dbReference>
<dbReference type="GO" id="GO:0005829">
    <property type="term" value="C:cytosol"/>
    <property type="evidence" value="ECO:0007669"/>
    <property type="project" value="TreeGrafter"/>
</dbReference>
<keyword evidence="3" id="KW-0479">Metal-binding</keyword>
<dbReference type="InterPro" id="IPR007197">
    <property type="entry name" value="rSAM"/>
</dbReference>
<comment type="cofactor">
    <cofactor evidence="1">
        <name>[4Fe-4S] cluster</name>
        <dbReference type="ChEBI" id="CHEBI:49883"/>
    </cofactor>
</comment>
<dbReference type="GO" id="GO:0046872">
    <property type="term" value="F:metal ion binding"/>
    <property type="evidence" value="ECO:0007669"/>
    <property type="project" value="UniProtKB-KW"/>
</dbReference>
<dbReference type="EMBL" id="CP007129">
    <property type="protein sequence ID" value="AHG92659.1"/>
    <property type="molecule type" value="Genomic_DNA"/>
</dbReference>
<gene>
    <name evidence="7" type="ORF">J421_5124</name>
</gene>
<dbReference type="KEGG" id="gba:J421_5124"/>
<keyword evidence="5" id="KW-0411">Iron-sulfur</keyword>
<evidence type="ECO:0000256" key="1">
    <source>
        <dbReference type="ARBA" id="ARBA00001966"/>
    </source>
</evidence>
<evidence type="ECO:0000256" key="3">
    <source>
        <dbReference type="ARBA" id="ARBA00022723"/>
    </source>
</evidence>
<keyword evidence="4" id="KW-0408">Iron</keyword>
<dbReference type="SFLD" id="SFLDS00029">
    <property type="entry name" value="Radical_SAM"/>
    <property type="match status" value="1"/>
</dbReference>
<keyword evidence="2" id="KW-0949">S-adenosyl-L-methionine</keyword>
<evidence type="ECO:0000256" key="2">
    <source>
        <dbReference type="ARBA" id="ARBA00022691"/>
    </source>
</evidence>
<dbReference type="InterPro" id="IPR051198">
    <property type="entry name" value="BchE-like"/>
</dbReference>
<proteinExistence type="predicted"/>
<dbReference type="InterPro" id="IPR006638">
    <property type="entry name" value="Elp3/MiaA/NifB-like_rSAM"/>
</dbReference>
<dbReference type="SUPFAM" id="SSF102114">
    <property type="entry name" value="Radical SAM enzymes"/>
    <property type="match status" value="1"/>
</dbReference>
<dbReference type="RefSeq" id="WP_025413990.1">
    <property type="nucleotide sequence ID" value="NZ_CP007129.1"/>
</dbReference>
<dbReference type="InterPro" id="IPR058240">
    <property type="entry name" value="rSAM_sf"/>
</dbReference>
<keyword evidence="7" id="KW-0614">Plasmid</keyword>
<accession>W0RNT3</accession>
<dbReference type="HOGENOM" id="CLU_527697_0_0_0"/>
<evidence type="ECO:0000256" key="4">
    <source>
        <dbReference type="ARBA" id="ARBA00023004"/>
    </source>
</evidence>
<evidence type="ECO:0000313" key="7">
    <source>
        <dbReference type="EMBL" id="AHG92659.1"/>
    </source>
</evidence>
<reference evidence="7 8" key="1">
    <citation type="journal article" date="2014" name="Genome Announc.">
        <title>Genome Sequence and Methylome of Soil Bacterium Gemmatirosa kalamazoonensis KBS708T, a Member of the Rarely Cultivated Gemmatimonadetes Phylum.</title>
        <authorList>
            <person name="Debruyn J.M."/>
            <person name="Radosevich M."/>
            <person name="Wommack K.E."/>
            <person name="Polson S.W."/>
            <person name="Hauser L.J."/>
            <person name="Fawaz M.N."/>
            <person name="Korlach J."/>
            <person name="Tsai Y.C."/>
        </authorList>
    </citation>
    <scope>NUCLEOTIDE SEQUENCE [LARGE SCALE GENOMIC DNA]</scope>
    <source>
        <strain evidence="7 8">KBS708</strain>
        <plasmid evidence="8">Plasmid 1</plasmid>
    </source>
</reference>
<feature type="domain" description="Elp3/MiaA/NifB-like radical SAM core" evidence="6">
    <location>
        <begin position="173"/>
        <end position="376"/>
    </location>
</feature>
<protein>
    <submittedName>
        <fullName evidence="7">Elongator protein 3/MiaB/NifB</fullName>
    </submittedName>
</protein>
<dbReference type="Gene3D" id="3.40.50.280">
    <property type="entry name" value="Cobalamin-binding domain"/>
    <property type="match status" value="1"/>
</dbReference>
<dbReference type="GO" id="GO:0051536">
    <property type="term" value="F:iron-sulfur cluster binding"/>
    <property type="evidence" value="ECO:0007669"/>
    <property type="project" value="UniProtKB-KW"/>
</dbReference>
<dbReference type="OrthoDB" id="9801424at2"/>